<dbReference type="InterPro" id="IPR036188">
    <property type="entry name" value="FAD/NAD-bd_sf"/>
</dbReference>
<evidence type="ECO:0000256" key="1">
    <source>
        <dbReference type="ARBA" id="ARBA00001917"/>
    </source>
</evidence>
<dbReference type="Gene3D" id="3.20.20.70">
    <property type="entry name" value="Aldolase class I"/>
    <property type="match status" value="1"/>
</dbReference>
<dbReference type="RefSeq" id="WP_261494735.1">
    <property type="nucleotide sequence ID" value="NZ_JAOCQF010000001.1"/>
</dbReference>
<dbReference type="InterPro" id="IPR023753">
    <property type="entry name" value="FAD/NAD-binding_dom"/>
</dbReference>
<dbReference type="Gene3D" id="3.40.50.720">
    <property type="entry name" value="NAD(P)-binding Rossmann-like Domain"/>
    <property type="match status" value="1"/>
</dbReference>
<organism evidence="12 13">
    <name type="scientific">Albidovulum sediminis</name>
    <dbReference type="NCBI Taxonomy" id="3066345"/>
    <lineage>
        <taxon>Bacteria</taxon>
        <taxon>Pseudomonadati</taxon>
        <taxon>Pseudomonadota</taxon>
        <taxon>Alphaproteobacteria</taxon>
        <taxon>Rhodobacterales</taxon>
        <taxon>Paracoccaceae</taxon>
        <taxon>Albidovulum</taxon>
    </lineage>
</organism>
<keyword evidence="8" id="KW-0408">Iron</keyword>
<evidence type="ECO:0000259" key="10">
    <source>
        <dbReference type="Pfam" id="PF00724"/>
    </source>
</evidence>
<feature type="domain" description="FAD/NAD(P)-binding" evidence="11">
    <location>
        <begin position="385"/>
        <end position="629"/>
    </location>
</feature>
<comment type="cofactor">
    <cofactor evidence="1">
        <name>FMN</name>
        <dbReference type="ChEBI" id="CHEBI:58210"/>
    </cofactor>
</comment>
<evidence type="ECO:0000256" key="8">
    <source>
        <dbReference type="ARBA" id="ARBA00023004"/>
    </source>
</evidence>
<accession>A0ABT2NK55</accession>
<evidence type="ECO:0000256" key="2">
    <source>
        <dbReference type="ARBA" id="ARBA00001966"/>
    </source>
</evidence>
<protein>
    <submittedName>
        <fullName evidence="12">FAD-dependent oxidoreductase</fullName>
    </submittedName>
</protein>
<evidence type="ECO:0000256" key="4">
    <source>
        <dbReference type="ARBA" id="ARBA00022630"/>
    </source>
</evidence>
<dbReference type="SUPFAM" id="SSF51971">
    <property type="entry name" value="Nucleotide-binding domain"/>
    <property type="match status" value="1"/>
</dbReference>
<evidence type="ECO:0000256" key="9">
    <source>
        <dbReference type="ARBA" id="ARBA00023014"/>
    </source>
</evidence>
<dbReference type="Pfam" id="PF00724">
    <property type="entry name" value="Oxidored_FMN"/>
    <property type="match status" value="1"/>
</dbReference>
<keyword evidence="4" id="KW-0285">Flavoprotein</keyword>
<comment type="similarity">
    <text evidence="3">In the N-terminal section; belongs to the NADH:flavin oxidoreductase/NADH oxidase family.</text>
</comment>
<keyword evidence="13" id="KW-1185">Reference proteome</keyword>
<evidence type="ECO:0000259" key="11">
    <source>
        <dbReference type="Pfam" id="PF07992"/>
    </source>
</evidence>
<dbReference type="PANTHER" id="PTHR42917">
    <property type="entry name" value="2,4-DIENOYL-COA REDUCTASE"/>
    <property type="match status" value="1"/>
</dbReference>
<evidence type="ECO:0000256" key="3">
    <source>
        <dbReference type="ARBA" id="ARBA00011048"/>
    </source>
</evidence>
<evidence type="ECO:0000313" key="13">
    <source>
        <dbReference type="Proteomes" id="UP001205601"/>
    </source>
</evidence>
<dbReference type="Proteomes" id="UP001205601">
    <property type="component" value="Unassembled WGS sequence"/>
</dbReference>
<dbReference type="Pfam" id="PF07992">
    <property type="entry name" value="Pyr_redox_2"/>
    <property type="match status" value="1"/>
</dbReference>
<keyword evidence="7" id="KW-0560">Oxidoreductase</keyword>
<keyword evidence="6" id="KW-0479">Metal-binding</keyword>
<dbReference type="PANTHER" id="PTHR42917:SF2">
    <property type="entry name" value="2,4-DIENOYL-COA REDUCTASE [(2E)-ENOYL-COA-PRODUCING]"/>
    <property type="match status" value="1"/>
</dbReference>
<comment type="cofactor">
    <cofactor evidence="2">
        <name>[4Fe-4S] cluster</name>
        <dbReference type="ChEBI" id="CHEBI:49883"/>
    </cofactor>
</comment>
<evidence type="ECO:0000256" key="7">
    <source>
        <dbReference type="ARBA" id="ARBA00023002"/>
    </source>
</evidence>
<comment type="caution">
    <text evidence="12">The sequence shown here is derived from an EMBL/GenBank/DDBJ whole genome shotgun (WGS) entry which is preliminary data.</text>
</comment>
<evidence type="ECO:0000313" key="12">
    <source>
        <dbReference type="EMBL" id="MCT8329313.1"/>
    </source>
</evidence>
<dbReference type="SUPFAM" id="SSF51395">
    <property type="entry name" value="FMN-linked oxidoreductases"/>
    <property type="match status" value="1"/>
</dbReference>
<reference evidence="13" key="1">
    <citation type="submission" date="2023-07" db="EMBL/GenBank/DDBJ databases">
        <title>Defluviimonas sediminis sp. nov., isolated from mangrove sediment.</title>
        <authorList>
            <person name="Liu L."/>
            <person name="Li J."/>
            <person name="Huang Y."/>
            <person name="Pan J."/>
            <person name="Li M."/>
        </authorList>
    </citation>
    <scope>NUCLEOTIDE SEQUENCE [LARGE SCALE GENOMIC DNA]</scope>
    <source>
        <strain evidence="13">FT324</strain>
    </source>
</reference>
<dbReference type="InterPro" id="IPR013785">
    <property type="entry name" value="Aldolase_TIM"/>
</dbReference>
<dbReference type="Gene3D" id="3.50.50.60">
    <property type="entry name" value="FAD/NAD(P)-binding domain"/>
    <property type="match status" value="1"/>
</dbReference>
<sequence>MTRDPRFDILFEPVRIGPVTAPNRFYQVPHCTGMGNIHPHTLAAMRGVKAEGGWGVVNTEYCSIHPSSDDTHAPYASLWDDGDVRNLAAMTEAVHAHGSLAGVELWHGGQRSSNVLTREAPLAPDSMMVELNPWQSRRMDRQDIANLRDWHRAAARRAIAAGFDIVYVYAAHTYLVTQFLDASTNRRTDEYGGDAAARARLYLELLEDTREVLGDRAALATRIEVYDESGAGREERSALLARAAAFVDLFDVTVPDYGHEMGASRFVREATLEDHVAHVRGLTGKPVVSVGRFTSPETMLSQVRRGVLDLVGAARPSIADPFLPAKIREGRMDDIRECIGCNICYAHDGLGAPIRCTQNPTMGEEWRRGWHPEKAPAVTGRADPVLVVGAGPAGLEAALTLGRRGIPVLLAEAANEPGGRVTLEASLPGLGEWARVRDWRVHQIGKLDNVELFPASEMDRAAVLETGVRHVLVATGSLWRADGRGRSHPTGVAGYEDPRTLTPDRILRGARPAGPVVVFDDEGYHIAAGIAGMLAAEGLEVTFVTAGKVAAEWTILTTEQAGIQAGLMERGVRIVTSTTVGGLVPGAAELVCAFTGRVSRIACEGFVPVTSREPRDGLWTALQDAGLATLERIGDARAPGLIAHAVHDGHRAARAYLAPDGEDIIRRERVVIGG</sequence>
<dbReference type="EMBL" id="JAOCQF010000001">
    <property type="protein sequence ID" value="MCT8329313.1"/>
    <property type="molecule type" value="Genomic_DNA"/>
</dbReference>
<dbReference type="InterPro" id="IPR051793">
    <property type="entry name" value="NADH:flavin_oxidoreductase"/>
</dbReference>
<keyword evidence="9" id="KW-0411">Iron-sulfur</keyword>
<name>A0ABT2NK55_9RHOB</name>
<proteinExistence type="inferred from homology"/>
<feature type="domain" description="NADH:flavin oxidoreductase/NADH oxidase N-terminal" evidence="10">
    <location>
        <begin position="10"/>
        <end position="333"/>
    </location>
</feature>
<gene>
    <name evidence="12" type="ORF">N5I32_07295</name>
</gene>
<dbReference type="InterPro" id="IPR001155">
    <property type="entry name" value="OxRdtase_FMN_N"/>
</dbReference>
<evidence type="ECO:0000256" key="6">
    <source>
        <dbReference type="ARBA" id="ARBA00022723"/>
    </source>
</evidence>
<keyword evidence="5" id="KW-0288">FMN</keyword>
<evidence type="ECO:0000256" key="5">
    <source>
        <dbReference type="ARBA" id="ARBA00022643"/>
    </source>
</evidence>